<accession>A0A0J9UGP2</accession>
<gene>
    <name evidence="1" type="ORF">FOXG_18319</name>
</gene>
<dbReference type="RefSeq" id="XP_018236063.1">
    <property type="nucleotide sequence ID" value="XM_018398388.1"/>
</dbReference>
<dbReference type="Proteomes" id="UP000009097">
    <property type="component" value="Unassembled WGS sequence"/>
</dbReference>
<evidence type="ECO:0000313" key="1">
    <source>
        <dbReference type="EMBL" id="KNA98017.1"/>
    </source>
</evidence>
<dbReference type="KEGG" id="fox:FOXG_18319"/>
<reference evidence="1" key="1">
    <citation type="submission" date="2007-04" db="EMBL/GenBank/DDBJ databases">
        <authorList>
            <consortium name="The Broad Institute Genome Sequencing Platform"/>
            <person name="Birren B."/>
            <person name="Lander E."/>
            <person name="Galagan J."/>
            <person name="Nusbaum C."/>
            <person name="Devon K."/>
            <person name="Ma L.-J."/>
            <person name="Jaffe D."/>
            <person name="Butler J."/>
            <person name="Alvarez P."/>
            <person name="Gnerre S."/>
            <person name="Grabherr M."/>
            <person name="Kleber M."/>
            <person name="Mauceli E."/>
            <person name="Brockman W."/>
            <person name="MacCallum I.A."/>
            <person name="Young S."/>
            <person name="LaButti K."/>
            <person name="DeCaprio D."/>
            <person name="Crawford M."/>
            <person name="Koehrsen M."/>
            <person name="Engels R."/>
            <person name="Montgomery P."/>
            <person name="Pearson M."/>
            <person name="Howarth C."/>
            <person name="Larson L."/>
            <person name="White J."/>
            <person name="O'Leary S."/>
            <person name="Kodira C."/>
            <person name="Zeng Q."/>
            <person name="Yandava C."/>
            <person name="Alvarado L."/>
            <person name="Kistler C."/>
            <person name="Shim W.-B."/>
            <person name="Kang S."/>
            <person name="Woloshuk C."/>
        </authorList>
    </citation>
    <scope>NUCLEOTIDE SEQUENCE</scope>
    <source>
        <strain evidence="1">4287</strain>
    </source>
</reference>
<evidence type="ECO:0000313" key="2">
    <source>
        <dbReference type="Proteomes" id="UP000009097"/>
    </source>
</evidence>
<dbReference type="VEuPathDB" id="FungiDB:FOXG_18319"/>
<dbReference type="AlphaFoldDB" id="A0A0J9UGP2"/>
<proteinExistence type="predicted"/>
<dbReference type="GeneID" id="28959025"/>
<sequence>MRGEITKDDRDDNETGKLSQYLVSDVALLFSPLMPSNHCNDIDTTSNTACDDYHTDKAQIAKHI</sequence>
<dbReference type="OrthoDB" id="10275066at2759"/>
<protein>
    <submittedName>
        <fullName evidence="1">Uncharacterized protein</fullName>
    </submittedName>
</protein>
<organism evidence="1 2">
    <name type="scientific">Fusarium oxysporum f. sp. lycopersici (strain 4287 / CBS 123668 / FGSC 9935 / NRRL 34936)</name>
    <name type="common">Fusarium vascular wilt of tomato</name>
    <dbReference type="NCBI Taxonomy" id="426428"/>
    <lineage>
        <taxon>Eukaryota</taxon>
        <taxon>Fungi</taxon>
        <taxon>Dikarya</taxon>
        <taxon>Ascomycota</taxon>
        <taxon>Pezizomycotina</taxon>
        <taxon>Sordariomycetes</taxon>
        <taxon>Hypocreomycetidae</taxon>
        <taxon>Hypocreales</taxon>
        <taxon>Nectriaceae</taxon>
        <taxon>Fusarium</taxon>
        <taxon>Fusarium oxysporum species complex</taxon>
    </lineage>
</organism>
<reference evidence="1" key="2">
    <citation type="journal article" date="2010" name="Nature">
        <title>Comparative genomics reveals mobile pathogenicity chromosomes in Fusarium.</title>
        <authorList>
            <person name="Ma L.J."/>
            <person name="van der Does H.C."/>
            <person name="Borkovich K.A."/>
            <person name="Coleman J.J."/>
            <person name="Daboussi M.J."/>
            <person name="Di Pietro A."/>
            <person name="Dufresne M."/>
            <person name="Freitag M."/>
            <person name="Grabherr M."/>
            <person name="Henrissat B."/>
            <person name="Houterman P.M."/>
            <person name="Kang S."/>
            <person name="Shim W.B."/>
            <person name="Woloshuk C."/>
            <person name="Xie X."/>
            <person name="Xu J.R."/>
            <person name="Antoniw J."/>
            <person name="Baker S.E."/>
            <person name="Bluhm B.H."/>
            <person name="Breakspear A."/>
            <person name="Brown D.W."/>
            <person name="Butchko R.A."/>
            <person name="Chapman S."/>
            <person name="Coulson R."/>
            <person name="Coutinho P.M."/>
            <person name="Danchin E.G."/>
            <person name="Diener A."/>
            <person name="Gale L.R."/>
            <person name="Gardiner D.M."/>
            <person name="Goff S."/>
            <person name="Hammond-Kosack K.E."/>
            <person name="Hilburn K."/>
            <person name="Hua-Van A."/>
            <person name="Jonkers W."/>
            <person name="Kazan K."/>
            <person name="Kodira C.D."/>
            <person name="Koehrsen M."/>
            <person name="Kumar L."/>
            <person name="Lee Y.H."/>
            <person name="Li L."/>
            <person name="Manners J.M."/>
            <person name="Miranda-Saavedra D."/>
            <person name="Mukherjee M."/>
            <person name="Park G."/>
            <person name="Park J."/>
            <person name="Park S.Y."/>
            <person name="Proctor R.H."/>
            <person name="Regev A."/>
            <person name="Ruiz-Roldan M.C."/>
            <person name="Sain D."/>
            <person name="Sakthikumar S."/>
            <person name="Sykes S."/>
            <person name="Schwartz D.C."/>
            <person name="Turgeon B.G."/>
            <person name="Wapinski I."/>
            <person name="Yoder O."/>
            <person name="Young S."/>
            <person name="Zeng Q."/>
            <person name="Zhou S."/>
            <person name="Galagan J."/>
            <person name="Cuomo C.A."/>
            <person name="Kistler H.C."/>
            <person name="Rep M."/>
        </authorList>
    </citation>
    <scope>NUCLEOTIDE SEQUENCE [LARGE SCALE GENOMIC DNA]</scope>
    <source>
        <strain evidence="1">4287</strain>
    </source>
</reference>
<dbReference type="EMBL" id="DS231697">
    <property type="protein sequence ID" value="KNA98017.1"/>
    <property type="molecule type" value="Genomic_DNA"/>
</dbReference>
<name>A0A0J9UGP2_FUSO4</name>